<proteinExistence type="predicted"/>
<evidence type="ECO:0000313" key="1">
    <source>
        <dbReference type="EMBL" id="MFK3999863.1"/>
    </source>
</evidence>
<organism evidence="1 2">
    <name type="scientific">Psychrobacter namhaensis</name>
    <dbReference type="NCBI Taxonomy" id="292734"/>
    <lineage>
        <taxon>Bacteria</taxon>
        <taxon>Pseudomonadati</taxon>
        <taxon>Pseudomonadota</taxon>
        <taxon>Gammaproteobacteria</taxon>
        <taxon>Moraxellales</taxon>
        <taxon>Moraxellaceae</taxon>
        <taxon>Psychrobacter</taxon>
    </lineage>
</organism>
<keyword evidence="2" id="KW-1185">Reference proteome</keyword>
<comment type="caution">
    <text evidence="1">The sequence shown here is derived from an EMBL/GenBank/DDBJ whole genome shotgun (WGS) entry which is preliminary data.</text>
</comment>
<protein>
    <submittedName>
        <fullName evidence="1">Uncharacterized protein</fullName>
    </submittedName>
</protein>
<dbReference type="Proteomes" id="UP001620234">
    <property type="component" value="Unassembled WGS sequence"/>
</dbReference>
<reference evidence="1 2" key="1">
    <citation type="submission" date="2024-11" db="EMBL/GenBank/DDBJ databases">
        <title>The Natural Products Discovery Center: Release of the First 8490 Sequenced Strains for Exploring Actinobacteria Biosynthetic Diversity.</title>
        <authorList>
            <person name="Kalkreuter E."/>
            <person name="Kautsar S.A."/>
            <person name="Yang D."/>
            <person name="Bader C.D."/>
            <person name="Teijaro C.N."/>
            <person name="Fluegel L."/>
            <person name="Davis C.M."/>
            <person name="Simpson J.R."/>
            <person name="Lauterbach L."/>
            <person name="Steele A.D."/>
            <person name="Gui C."/>
            <person name="Meng S."/>
            <person name="Li G."/>
            <person name="Viehrig K."/>
            <person name="Ye F."/>
            <person name="Su P."/>
            <person name="Kiefer A.F."/>
            <person name="Nichols A."/>
            <person name="Cepeda A.J."/>
            <person name="Yan W."/>
            <person name="Fan B."/>
            <person name="Jiang Y."/>
            <person name="Adhikari A."/>
            <person name="Zheng C.-J."/>
            <person name="Schuster L."/>
            <person name="Cowan T.M."/>
            <person name="Smanski M.J."/>
            <person name="Chevrette M.G."/>
            <person name="De Carvalho L.P.S."/>
            <person name="Shen B."/>
        </authorList>
    </citation>
    <scope>NUCLEOTIDE SEQUENCE [LARGE SCALE GENOMIC DNA]</scope>
    <source>
        <strain evidence="1 2">NPDC077433</strain>
    </source>
</reference>
<dbReference type="EMBL" id="JBJDPD010000001">
    <property type="protein sequence ID" value="MFK3999863.1"/>
    <property type="molecule type" value="Genomic_DNA"/>
</dbReference>
<gene>
    <name evidence="1" type="ORF">ACI2I3_00750</name>
</gene>
<accession>A0ABW8L4N3</accession>
<dbReference type="RefSeq" id="WP_404671708.1">
    <property type="nucleotide sequence ID" value="NZ_JBJDPD010000001.1"/>
</dbReference>
<evidence type="ECO:0000313" key="2">
    <source>
        <dbReference type="Proteomes" id="UP001620234"/>
    </source>
</evidence>
<name>A0ABW8L4N3_9GAMM</name>
<sequence length="71" mass="8261">MSDYQKEFWIVDNKIAMSFSKPHESAYGASVNLTASEAREVAKKLNFYAEKLSENQLEEKRHPSPWHMSNQ</sequence>